<dbReference type="VEuPathDB" id="VectorBase:PHUM490070"/>
<dbReference type="Pfam" id="PF00806">
    <property type="entry name" value="PUF"/>
    <property type="match status" value="8"/>
</dbReference>
<name>E0VWQ2_PEDHC</name>
<dbReference type="EMBL" id="AAZO01005932">
    <property type="status" value="NOT_ANNOTATED_CDS"/>
    <property type="molecule type" value="Genomic_DNA"/>
</dbReference>
<feature type="repeat" description="Pumilio" evidence="5">
    <location>
        <begin position="473"/>
        <end position="508"/>
    </location>
</feature>
<reference evidence="8" key="3">
    <citation type="submission" date="2021-02" db="UniProtKB">
        <authorList>
            <consortium name="EnsemblMetazoa"/>
        </authorList>
    </citation>
    <scope>IDENTIFICATION</scope>
    <source>
        <strain evidence="8">USDA</strain>
    </source>
</reference>
<accession>E0VWQ2</accession>
<feature type="domain" description="PUM-HD" evidence="6">
    <location>
        <begin position="237"/>
        <end position="574"/>
    </location>
</feature>
<feature type="repeat" description="Pumilio" evidence="5">
    <location>
        <begin position="328"/>
        <end position="364"/>
    </location>
</feature>
<evidence type="ECO:0000256" key="2">
    <source>
        <dbReference type="ARBA" id="ARBA00022490"/>
    </source>
</evidence>
<evidence type="ECO:0000259" key="6">
    <source>
        <dbReference type="PROSITE" id="PS50303"/>
    </source>
</evidence>
<dbReference type="Proteomes" id="UP000009046">
    <property type="component" value="Unassembled WGS sequence"/>
</dbReference>
<feature type="repeat" description="Pumilio" evidence="5">
    <location>
        <begin position="437"/>
        <end position="472"/>
    </location>
</feature>
<dbReference type="InterPro" id="IPR033133">
    <property type="entry name" value="PUM-HD"/>
</dbReference>
<reference evidence="7" key="2">
    <citation type="submission" date="2007-04" db="EMBL/GenBank/DDBJ databases">
        <title>The genome of the human body louse.</title>
        <authorList>
            <consortium name="The Human Body Louse Genome Consortium"/>
            <person name="Kirkness E."/>
            <person name="Walenz B."/>
            <person name="Hass B."/>
            <person name="Bruggner R."/>
            <person name="Strausberg R."/>
        </authorList>
    </citation>
    <scope>NUCLEOTIDE SEQUENCE</scope>
    <source>
        <strain evidence="7">USDA</strain>
    </source>
</reference>
<dbReference type="GeneID" id="8235729"/>
<dbReference type="GO" id="GO:0005634">
    <property type="term" value="C:nucleus"/>
    <property type="evidence" value="ECO:0007669"/>
    <property type="project" value="TreeGrafter"/>
</dbReference>
<evidence type="ECO:0000256" key="5">
    <source>
        <dbReference type="PROSITE-ProRule" id="PRU00317"/>
    </source>
</evidence>
<evidence type="ECO:0000313" key="7">
    <source>
        <dbReference type="EMBL" id="EEB17808.1"/>
    </source>
</evidence>
<comment type="subcellular location">
    <subcellularLocation>
        <location evidence="1">Cytoplasm</location>
    </subcellularLocation>
</comment>
<dbReference type="CTD" id="8235729"/>
<dbReference type="GO" id="GO:0010608">
    <property type="term" value="P:post-transcriptional regulation of gene expression"/>
    <property type="evidence" value="ECO:0007669"/>
    <property type="project" value="TreeGrafter"/>
</dbReference>
<dbReference type="InterPro" id="IPR033712">
    <property type="entry name" value="Pumilio_RNA-bd"/>
</dbReference>
<evidence type="ECO:0000256" key="3">
    <source>
        <dbReference type="ARBA" id="ARBA00022737"/>
    </source>
</evidence>
<dbReference type="CDD" id="cd07920">
    <property type="entry name" value="Pumilio"/>
    <property type="match status" value="1"/>
</dbReference>
<dbReference type="PROSITE" id="PS50302">
    <property type="entry name" value="PUM"/>
    <property type="match status" value="8"/>
</dbReference>
<reference evidence="7" key="1">
    <citation type="submission" date="2007-04" db="EMBL/GenBank/DDBJ databases">
        <title>Annotation of Pediculus humanus corporis strain USDA.</title>
        <authorList>
            <person name="Kirkness E."/>
            <person name="Hannick L."/>
            <person name="Hass B."/>
            <person name="Bruggner R."/>
            <person name="Lawson D."/>
            <person name="Bidwell S."/>
            <person name="Joardar V."/>
            <person name="Caler E."/>
            <person name="Walenz B."/>
            <person name="Inman J."/>
            <person name="Schobel S."/>
            <person name="Galinsky K."/>
            <person name="Amedeo P."/>
            <person name="Strausberg R."/>
        </authorList>
    </citation>
    <scope>NUCLEOTIDE SEQUENCE</scope>
    <source>
        <strain evidence="7">USDA</strain>
    </source>
</reference>
<dbReference type="RefSeq" id="XP_002430546.1">
    <property type="nucleotide sequence ID" value="XM_002430501.1"/>
</dbReference>
<dbReference type="OMA" id="HESHECK"/>
<sequence length="588" mass="64750">MHFDVWPTVLPQYYGVAPWGVYPASIIQQNASNQQRRPLSPGSAAAAAAAAATSDTTNLTQGQYIIPYYDQNGPIVMGNVRSISNTAPMRLVSPAPVLVNAAAAAAATTDIGLSSTSGRRDSFDRNISAFSPSLDYNRGKWNTNYGALGTVTAAPSPLGLTGSLTPPPSLTATLGSSSNLQLGTLMSSRVLSAAPGAEAVAKYRNGLTTAAMFGSSSSLLTKLTAASRPGVVDKPAGRSRFLEDFRNNRYPSLTLRDLSRHIVEFSQDQHGSRFIQQKLERATVNEKQMVFNEILPSAYNLMTDVFGNYVIQKFFEFGTPEQKAILSQIVRGHVLLLALQMYGCRVIQKALESLTSEQQQEIVRELDGHVLKCVKDQNGNHVVQKCIERVDPHALQFIINALSGQVFALSTHPYGCRVIQRILEHCTPEQVAPILEELHSHAEQLVQDQFGNYVIQHVLEHGKPEDKSKIINNVRGKVLALSQHKFASNVVEKCVTHATRTERSVLIEEVCNYNDNALQLMMKDQYANYVVQKMIDVCEPTQRKILMHKIRGHISALRKYTYGKHIIAKLDKFLMKPPTLPSVGSELL</sequence>
<dbReference type="eggNOG" id="KOG1488">
    <property type="taxonomic scope" value="Eukaryota"/>
</dbReference>
<dbReference type="InterPro" id="IPR016024">
    <property type="entry name" value="ARM-type_fold"/>
</dbReference>
<dbReference type="FunFam" id="1.25.10.10:FF:000004">
    <property type="entry name" value="Pumilio homolog 1 isoform 2"/>
    <property type="match status" value="1"/>
</dbReference>
<feature type="repeat" description="Pumilio" evidence="5">
    <location>
        <begin position="365"/>
        <end position="400"/>
    </location>
</feature>
<evidence type="ECO:0000256" key="1">
    <source>
        <dbReference type="ARBA" id="ARBA00004496"/>
    </source>
</evidence>
<dbReference type="KEGG" id="phu:Phum_PHUM490070"/>
<feature type="repeat" description="Pumilio" evidence="5">
    <location>
        <begin position="401"/>
        <end position="436"/>
    </location>
</feature>
<evidence type="ECO:0000256" key="4">
    <source>
        <dbReference type="ARBA" id="ARBA00022884"/>
    </source>
</evidence>
<feature type="repeat" description="Pumilio" evidence="5">
    <location>
        <begin position="512"/>
        <end position="548"/>
    </location>
</feature>
<organism>
    <name type="scientific">Pediculus humanus subsp. corporis</name>
    <name type="common">Body louse</name>
    <dbReference type="NCBI Taxonomy" id="121224"/>
    <lineage>
        <taxon>Eukaryota</taxon>
        <taxon>Metazoa</taxon>
        <taxon>Ecdysozoa</taxon>
        <taxon>Arthropoda</taxon>
        <taxon>Hexapoda</taxon>
        <taxon>Insecta</taxon>
        <taxon>Pterygota</taxon>
        <taxon>Neoptera</taxon>
        <taxon>Paraneoptera</taxon>
        <taxon>Psocodea</taxon>
        <taxon>Troctomorpha</taxon>
        <taxon>Phthiraptera</taxon>
        <taxon>Anoplura</taxon>
        <taxon>Pediculidae</taxon>
        <taxon>Pediculus</taxon>
    </lineage>
</organism>
<protein>
    <submittedName>
        <fullName evidence="7 8">Pumilio, putative</fullName>
    </submittedName>
</protein>
<dbReference type="AlphaFoldDB" id="E0VWQ2"/>
<dbReference type="GO" id="GO:0005737">
    <property type="term" value="C:cytoplasm"/>
    <property type="evidence" value="ECO:0007669"/>
    <property type="project" value="UniProtKB-SubCell"/>
</dbReference>
<dbReference type="GO" id="GO:0003730">
    <property type="term" value="F:mRNA 3'-UTR binding"/>
    <property type="evidence" value="ECO:0007669"/>
    <property type="project" value="TreeGrafter"/>
</dbReference>
<keyword evidence="4" id="KW-0694">RNA-binding</keyword>
<dbReference type="PANTHER" id="PTHR12537:SF12">
    <property type="entry name" value="MATERNAL PROTEIN PUMILIO"/>
    <property type="match status" value="1"/>
</dbReference>
<dbReference type="OrthoDB" id="668540at2759"/>
<dbReference type="InterPro" id="IPR001313">
    <property type="entry name" value="Pumilio_RNA-bd_rpt"/>
</dbReference>
<dbReference type="SUPFAM" id="SSF48371">
    <property type="entry name" value="ARM repeat"/>
    <property type="match status" value="1"/>
</dbReference>
<dbReference type="PROSITE" id="PS50303">
    <property type="entry name" value="PUM_HD"/>
    <property type="match status" value="1"/>
</dbReference>
<evidence type="ECO:0000313" key="9">
    <source>
        <dbReference type="Proteomes" id="UP000009046"/>
    </source>
</evidence>
<dbReference type="HOGENOM" id="CLU_004017_0_2_1"/>
<keyword evidence="2" id="KW-0963">Cytoplasm</keyword>
<dbReference type="STRING" id="121224.E0VWQ2"/>
<dbReference type="InParanoid" id="E0VWQ2"/>
<proteinExistence type="predicted"/>
<keyword evidence="3" id="KW-0677">Repeat</keyword>
<feature type="repeat" description="Pumilio" evidence="5">
    <location>
        <begin position="293"/>
        <end position="326"/>
    </location>
</feature>
<evidence type="ECO:0000313" key="8">
    <source>
        <dbReference type="EnsemblMetazoa" id="PHUM490070-PA"/>
    </source>
</evidence>
<dbReference type="EMBL" id="DS235823">
    <property type="protein sequence ID" value="EEB17808.1"/>
    <property type="molecule type" value="Genomic_DNA"/>
</dbReference>
<feature type="repeat" description="Pumilio" evidence="5">
    <location>
        <begin position="257"/>
        <end position="292"/>
    </location>
</feature>
<dbReference type="Gene3D" id="1.25.10.10">
    <property type="entry name" value="Leucine-rich Repeat Variant"/>
    <property type="match status" value="1"/>
</dbReference>
<keyword evidence="9" id="KW-1185">Reference proteome</keyword>
<dbReference type="SMART" id="SM00025">
    <property type="entry name" value="Pumilio"/>
    <property type="match status" value="8"/>
</dbReference>
<dbReference type="PANTHER" id="PTHR12537">
    <property type="entry name" value="RNA BINDING PROTEIN PUMILIO-RELATED"/>
    <property type="match status" value="1"/>
</dbReference>
<gene>
    <name evidence="8" type="primary">8235729</name>
    <name evidence="7" type="ORF">Phum_PHUM490070</name>
</gene>
<dbReference type="EnsemblMetazoa" id="PHUM490070-RA">
    <property type="protein sequence ID" value="PHUM490070-PA"/>
    <property type="gene ID" value="PHUM490070"/>
</dbReference>
<dbReference type="InterPro" id="IPR011989">
    <property type="entry name" value="ARM-like"/>
</dbReference>